<keyword evidence="6" id="KW-1185">Reference proteome</keyword>
<protein>
    <recommendedName>
        <fullName evidence="4">Fucosyltransferase N-terminal domain-containing protein</fullName>
    </recommendedName>
</protein>
<accession>A0A3M7RTH8</accession>
<feature type="coiled-coil region" evidence="3">
    <location>
        <begin position="115"/>
        <end position="142"/>
    </location>
</feature>
<evidence type="ECO:0000256" key="1">
    <source>
        <dbReference type="ARBA" id="ARBA00004323"/>
    </source>
</evidence>
<dbReference type="SUPFAM" id="SSF53756">
    <property type="entry name" value="UDP-Glycosyltransferase/glycogen phosphorylase"/>
    <property type="match status" value="1"/>
</dbReference>
<evidence type="ECO:0000313" key="6">
    <source>
        <dbReference type="Proteomes" id="UP000276133"/>
    </source>
</evidence>
<organism evidence="5 6">
    <name type="scientific">Brachionus plicatilis</name>
    <name type="common">Marine rotifer</name>
    <name type="synonym">Brachionus muelleri</name>
    <dbReference type="NCBI Taxonomy" id="10195"/>
    <lineage>
        <taxon>Eukaryota</taxon>
        <taxon>Metazoa</taxon>
        <taxon>Spiralia</taxon>
        <taxon>Gnathifera</taxon>
        <taxon>Rotifera</taxon>
        <taxon>Eurotatoria</taxon>
        <taxon>Monogononta</taxon>
        <taxon>Pseudotrocha</taxon>
        <taxon>Ploima</taxon>
        <taxon>Brachionidae</taxon>
        <taxon>Brachionus</taxon>
    </lineage>
</organism>
<comment type="caution">
    <text evidence="5">The sequence shown here is derived from an EMBL/GenBank/DDBJ whole genome shotgun (WGS) entry which is preliminary data.</text>
</comment>
<evidence type="ECO:0000256" key="2">
    <source>
        <dbReference type="ARBA" id="ARBA00023034"/>
    </source>
</evidence>
<proteinExistence type="predicted"/>
<dbReference type="AlphaFoldDB" id="A0A3M7RTH8"/>
<name>A0A3M7RTH8_BRAPC</name>
<dbReference type="Pfam" id="PF17039">
    <property type="entry name" value="Glyco_tran_10_N"/>
    <property type="match status" value="1"/>
</dbReference>
<reference evidence="5 6" key="1">
    <citation type="journal article" date="2018" name="Sci. Rep.">
        <title>Genomic signatures of local adaptation to the degree of environmental predictability in rotifers.</title>
        <authorList>
            <person name="Franch-Gras L."/>
            <person name="Hahn C."/>
            <person name="Garcia-Roger E.M."/>
            <person name="Carmona M.J."/>
            <person name="Serra M."/>
            <person name="Gomez A."/>
        </authorList>
    </citation>
    <scope>NUCLEOTIDE SEQUENCE [LARGE SCALE GENOMIC DNA]</scope>
    <source>
        <strain evidence="5">HYR1</strain>
    </source>
</reference>
<dbReference type="PANTHER" id="PTHR48438:SF1">
    <property type="entry name" value="ALPHA-(1,3)-FUCOSYLTRANSFERASE C-RELATED"/>
    <property type="match status" value="1"/>
</dbReference>
<feature type="domain" description="Fucosyltransferase N-terminal" evidence="4">
    <location>
        <begin position="81"/>
        <end position="176"/>
    </location>
</feature>
<dbReference type="InterPro" id="IPR001503">
    <property type="entry name" value="Glyco_trans_10"/>
</dbReference>
<evidence type="ECO:0000259" key="4">
    <source>
        <dbReference type="Pfam" id="PF17039"/>
    </source>
</evidence>
<sequence length="206" mass="24800">MIKSTIEFSDENVLTFDYVRQYEKIKDYKDIHLYNSNWKKVFRSQRKLVHNSSENIIILELTKIFGATKYCQKFEKQAFESFQKELNLEECPFKNCIFSCDKKHLYEAGALLFHQADLEETIKQDENYLENLKNNFKEKRSQIWILWNDEANKVDKSLDNFEFNWTMSYRIDSEVSDCSYGCIYRKMIQNSDNIFKKINSMVCEQL</sequence>
<dbReference type="PANTHER" id="PTHR48438">
    <property type="entry name" value="ALPHA-(1,3)-FUCOSYLTRANSFERASE C-RELATED"/>
    <property type="match status" value="1"/>
</dbReference>
<comment type="subcellular location">
    <subcellularLocation>
        <location evidence="1">Golgi apparatus membrane</location>
        <topology evidence="1">Single-pass type II membrane protein</topology>
    </subcellularLocation>
</comment>
<dbReference type="GO" id="GO:0008417">
    <property type="term" value="F:fucosyltransferase activity"/>
    <property type="evidence" value="ECO:0007669"/>
    <property type="project" value="InterPro"/>
</dbReference>
<dbReference type="InterPro" id="IPR031481">
    <property type="entry name" value="Glyco_tran_10_N"/>
</dbReference>
<keyword evidence="2" id="KW-0333">Golgi apparatus</keyword>
<evidence type="ECO:0000313" key="5">
    <source>
        <dbReference type="EMBL" id="RNA26883.1"/>
    </source>
</evidence>
<keyword evidence="3" id="KW-0175">Coiled coil</keyword>
<dbReference type="OrthoDB" id="427096at2759"/>
<gene>
    <name evidence="5" type="ORF">BpHYR1_048196</name>
</gene>
<dbReference type="Proteomes" id="UP000276133">
    <property type="component" value="Unassembled WGS sequence"/>
</dbReference>
<evidence type="ECO:0000256" key="3">
    <source>
        <dbReference type="SAM" id="Coils"/>
    </source>
</evidence>
<dbReference type="EMBL" id="REGN01002654">
    <property type="protein sequence ID" value="RNA26883.1"/>
    <property type="molecule type" value="Genomic_DNA"/>
</dbReference>
<dbReference type="GO" id="GO:0000139">
    <property type="term" value="C:Golgi membrane"/>
    <property type="evidence" value="ECO:0007669"/>
    <property type="project" value="UniProtKB-SubCell"/>
</dbReference>